<reference evidence="15 16" key="1">
    <citation type="submission" date="2016-10" db="EMBL/GenBank/DDBJ databases">
        <authorList>
            <person name="de Groot N.N."/>
        </authorList>
    </citation>
    <scope>NUCLEOTIDE SEQUENCE [LARGE SCALE GENOMIC DNA]</scope>
    <source>
        <strain evidence="15 16">CGMCC 1.7054</strain>
    </source>
</reference>
<dbReference type="FunFam" id="3.30.1490.100:FF:000004">
    <property type="entry name" value="DNA polymerase IV"/>
    <property type="match status" value="1"/>
</dbReference>
<dbReference type="GO" id="GO:0000287">
    <property type="term" value="F:magnesium ion binding"/>
    <property type="evidence" value="ECO:0007669"/>
    <property type="project" value="UniProtKB-UniRule"/>
</dbReference>
<dbReference type="GO" id="GO:0005829">
    <property type="term" value="C:cytosol"/>
    <property type="evidence" value="ECO:0007669"/>
    <property type="project" value="TreeGrafter"/>
</dbReference>
<dbReference type="InterPro" id="IPR043502">
    <property type="entry name" value="DNA/RNA_pol_sf"/>
</dbReference>
<dbReference type="NCBIfam" id="NF002677">
    <property type="entry name" value="PRK02406.1"/>
    <property type="match status" value="1"/>
</dbReference>
<organism evidence="15 16">
    <name type="scientific">Micrococcus terreus</name>
    <dbReference type="NCBI Taxonomy" id="574650"/>
    <lineage>
        <taxon>Bacteria</taxon>
        <taxon>Bacillati</taxon>
        <taxon>Actinomycetota</taxon>
        <taxon>Actinomycetes</taxon>
        <taxon>Micrococcales</taxon>
        <taxon>Micrococcaceae</taxon>
        <taxon>Micrococcus</taxon>
    </lineage>
</organism>
<evidence type="ECO:0000256" key="6">
    <source>
        <dbReference type="ARBA" id="ARBA00022723"/>
    </source>
</evidence>
<accession>A0A1I7MKW9</accession>
<keyword evidence="6 13" id="KW-0479">Metal-binding</keyword>
<dbReference type="GO" id="GO:0006261">
    <property type="term" value="P:DNA-templated DNA replication"/>
    <property type="evidence" value="ECO:0007669"/>
    <property type="project" value="UniProtKB-UniRule"/>
</dbReference>
<proteinExistence type="inferred from homology"/>
<evidence type="ECO:0000256" key="13">
    <source>
        <dbReference type="HAMAP-Rule" id="MF_01113"/>
    </source>
</evidence>
<dbReference type="HAMAP" id="MF_01113">
    <property type="entry name" value="DNApol_IV"/>
    <property type="match status" value="1"/>
</dbReference>
<keyword evidence="13" id="KW-0238">DNA-binding</keyword>
<dbReference type="Pfam" id="PF11799">
    <property type="entry name" value="IMS_C"/>
    <property type="match status" value="1"/>
</dbReference>
<dbReference type="PANTHER" id="PTHR11076:SF33">
    <property type="entry name" value="DNA POLYMERASE KAPPA"/>
    <property type="match status" value="1"/>
</dbReference>
<comment type="subcellular location">
    <subcellularLocation>
        <location evidence="13">Cytoplasm</location>
    </subcellularLocation>
</comment>
<keyword evidence="5 13" id="KW-0235">DNA replication</keyword>
<evidence type="ECO:0000313" key="15">
    <source>
        <dbReference type="EMBL" id="SFV22548.1"/>
    </source>
</evidence>
<dbReference type="STRING" id="574650.SAMN04487966_104189"/>
<dbReference type="InterPro" id="IPR043128">
    <property type="entry name" value="Rev_trsase/Diguanyl_cyclase"/>
</dbReference>
<evidence type="ECO:0000256" key="1">
    <source>
        <dbReference type="ARBA" id="ARBA00010945"/>
    </source>
</evidence>
<dbReference type="Gene3D" id="1.10.150.20">
    <property type="entry name" value="5' to 3' exonuclease, C-terminal subdomain"/>
    <property type="match status" value="1"/>
</dbReference>
<dbReference type="GO" id="GO:0009432">
    <property type="term" value="P:SOS response"/>
    <property type="evidence" value="ECO:0007669"/>
    <property type="project" value="TreeGrafter"/>
</dbReference>
<protein>
    <recommendedName>
        <fullName evidence="13">DNA polymerase IV</fullName>
        <shortName evidence="13">Pol IV</shortName>
        <ecNumber evidence="13">2.7.7.7</ecNumber>
    </recommendedName>
</protein>
<keyword evidence="10 13" id="KW-0234">DNA repair</keyword>
<dbReference type="Gene3D" id="3.30.1490.100">
    <property type="entry name" value="DNA polymerase, Y-family, little finger domain"/>
    <property type="match status" value="1"/>
</dbReference>
<feature type="active site" evidence="13">
    <location>
        <position position="119"/>
    </location>
</feature>
<keyword evidence="13" id="KW-0963">Cytoplasm</keyword>
<name>A0A1I7MKW9_9MICC</name>
<dbReference type="PROSITE" id="PS50173">
    <property type="entry name" value="UMUC"/>
    <property type="match status" value="1"/>
</dbReference>
<evidence type="ECO:0000256" key="10">
    <source>
        <dbReference type="ARBA" id="ARBA00023204"/>
    </source>
</evidence>
<comment type="similarity">
    <text evidence="1 13">Belongs to the DNA polymerase type-Y family.</text>
</comment>
<dbReference type="InterPro" id="IPR001126">
    <property type="entry name" value="UmuC"/>
</dbReference>
<dbReference type="Gene3D" id="3.40.1170.60">
    <property type="match status" value="1"/>
</dbReference>
<dbReference type="GO" id="GO:0003887">
    <property type="term" value="F:DNA-directed DNA polymerase activity"/>
    <property type="evidence" value="ECO:0007669"/>
    <property type="project" value="UniProtKB-UniRule"/>
</dbReference>
<dbReference type="GO" id="GO:0042276">
    <property type="term" value="P:error-prone translesion synthesis"/>
    <property type="evidence" value="ECO:0007669"/>
    <property type="project" value="TreeGrafter"/>
</dbReference>
<dbReference type="Proteomes" id="UP000198881">
    <property type="component" value="Unassembled WGS sequence"/>
</dbReference>
<comment type="catalytic activity">
    <reaction evidence="12 13">
        <text>DNA(n) + a 2'-deoxyribonucleoside 5'-triphosphate = DNA(n+1) + diphosphate</text>
        <dbReference type="Rhea" id="RHEA:22508"/>
        <dbReference type="Rhea" id="RHEA-COMP:17339"/>
        <dbReference type="Rhea" id="RHEA-COMP:17340"/>
        <dbReference type="ChEBI" id="CHEBI:33019"/>
        <dbReference type="ChEBI" id="CHEBI:61560"/>
        <dbReference type="ChEBI" id="CHEBI:173112"/>
        <dbReference type="EC" id="2.7.7.7"/>
    </reaction>
</comment>
<dbReference type="SUPFAM" id="SSF100879">
    <property type="entry name" value="Lesion bypass DNA polymerase (Y-family), little finger domain"/>
    <property type="match status" value="1"/>
</dbReference>
<evidence type="ECO:0000259" key="14">
    <source>
        <dbReference type="PROSITE" id="PS50173"/>
    </source>
</evidence>
<keyword evidence="2 13" id="KW-0515">Mutator protein</keyword>
<dbReference type="RefSeq" id="WP_091696472.1">
    <property type="nucleotide sequence ID" value="NZ_FPCG01000004.1"/>
</dbReference>
<comment type="cofactor">
    <cofactor evidence="13">
        <name>Mg(2+)</name>
        <dbReference type="ChEBI" id="CHEBI:18420"/>
    </cofactor>
    <text evidence="13">Binds 2 magnesium ions per subunit.</text>
</comment>
<evidence type="ECO:0000256" key="9">
    <source>
        <dbReference type="ARBA" id="ARBA00022932"/>
    </source>
</evidence>
<feature type="binding site" evidence="13">
    <location>
        <position position="24"/>
    </location>
    <ligand>
        <name>Mg(2+)</name>
        <dbReference type="ChEBI" id="CHEBI:18420"/>
    </ligand>
</feature>
<dbReference type="InterPro" id="IPR050116">
    <property type="entry name" value="DNA_polymerase-Y"/>
</dbReference>
<evidence type="ECO:0000313" key="16">
    <source>
        <dbReference type="Proteomes" id="UP000198881"/>
    </source>
</evidence>
<dbReference type="CDD" id="cd03586">
    <property type="entry name" value="PolY_Pol_IV_kappa"/>
    <property type="match status" value="1"/>
</dbReference>
<evidence type="ECO:0000256" key="3">
    <source>
        <dbReference type="ARBA" id="ARBA00022679"/>
    </source>
</evidence>
<dbReference type="Pfam" id="PF00817">
    <property type="entry name" value="IMS"/>
    <property type="match status" value="1"/>
</dbReference>
<evidence type="ECO:0000256" key="4">
    <source>
        <dbReference type="ARBA" id="ARBA00022695"/>
    </source>
</evidence>
<keyword evidence="4 13" id="KW-0548">Nucleotidyltransferase</keyword>
<dbReference type="InterPro" id="IPR017961">
    <property type="entry name" value="DNA_pol_Y-fam_little_finger"/>
</dbReference>
<feature type="binding site" evidence="13">
    <location>
        <position position="118"/>
    </location>
    <ligand>
        <name>Mg(2+)</name>
        <dbReference type="ChEBI" id="CHEBI:18420"/>
    </ligand>
</feature>
<evidence type="ECO:0000256" key="7">
    <source>
        <dbReference type="ARBA" id="ARBA00022763"/>
    </source>
</evidence>
<dbReference type="Pfam" id="PF11798">
    <property type="entry name" value="IMS_HHH"/>
    <property type="match status" value="1"/>
</dbReference>
<dbReference type="GO" id="GO:0006281">
    <property type="term" value="P:DNA repair"/>
    <property type="evidence" value="ECO:0007669"/>
    <property type="project" value="UniProtKB-UniRule"/>
</dbReference>
<keyword evidence="16" id="KW-1185">Reference proteome</keyword>
<keyword evidence="8 13" id="KW-0460">Magnesium</keyword>
<dbReference type="SUPFAM" id="SSF56672">
    <property type="entry name" value="DNA/RNA polymerases"/>
    <property type="match status" value="1"/>
</dbReference>
<evidence type="ECO:0000256" key="2">
    <source>
        <dbReference type="ARBA" id="ARBA00022457"/>
    </source>
</evidence>
<comment type="subunit">
    <text evidence="13">Monomer.</text>
</comment>
<keyword evidence="7 13" id="KW-0227">DNA damage</keyword>
<evidence type="ECO:0000256" key="11">
    <source>
        <dbReference type="ARBA" id="ARBA00025589"/>
    </source>
</evidence>
<dbReference type="PANTHER" id="PTHR11076">
    <property type="entry name" value="DNA REPAIR POLYMERASE UMUC / TRANSFERASE FAMILY MEMBER"/>
    <property type="match status" value="1"/>
</dbReference>
<keyword evidence="9 13" id="KW-0239">DNA-directed DNA polymerase</keyword>
<dbReference type="InterPro" id="IPR022880">
    <property type="entry name" value="DNApol_IV"/>
</dbReference>
<gene>
    <name evidence="13" type="primary">dinB</name>
    <name evidence="15" type="ORF">SAMN04487966_104189</name>
</gene>
<dbReference type="GO" id="GO:0003684">
    <property type="term" value="F:damaged DNA binding"/>
    <property type="evidence" value="ECO:0007669"/>
    <property type="project" value="InterPro"/>
</dbReference>
<evidence type="ECO:0000256" key="8">
    <source>
        <dbReference type="ARBA" id="ARBA00022842"/>
    </source>
</evidence>
<evidence type="ECO:0000256" key="12">
    <source>
        <dbReference type="ARBA" id="ARBA00049244"/>
    </source>
</evidence>
<dbReference type="AlphaFoldDB" id="A0A1I7MKW9"/>
<feature type="site" description="Substrate discrimination" evidence="13">
    <location>
        <position position="29"/>
    </location>
</feature>
<comment type="function">
    <text evidence="11 13">Poorly processive, error-prone DNA polymerase involved in untargeted mutagenesis. Copies undamaged DNA at stalled replication forks, which arise in vivo from mismatched or misaligned primer ends. These misaligned primers can be extended by PolIV. Exhibits no 3'-5' exonuclease (proofreading) activity. May be involved in translesional synthesis, in conjunction with the beta clamp from PolIII.</text>
</comment>
<dbReference type="EC" id="2.7.7.7" evidence="13"/>
<dbReference type="EMBL" id="FPCG01000004">
    <property type="protein sequence ID" value="SFV22548.1"/>
    <property type="molecule type" value="Genomic_DNA"/>
</dbReference>
<evidence type="ECO:0000256" key="5">
    <source>
        <dbReference type="ARBA" id="ARBA00022705"/>
    </source>
</evidence>
<dbReference type="InterPro" id="IPR036775">
    <property type="entry name" value="DNA_pol_Y-fam_lit_finger_sf"/>
</dbReference>
<sequence>MHDDGHSPHGAAHLSWGAVILHVDMDAFFLSVELLERPDLRGRPSLVAHRGGRSVVLSASYEARESGIRSAMPLAHALARCPGVEVIEPDHRKYTAASARVMEVFSEVTPWVEQLSIDEAFLDVSGARRRLGPPARIGAMIRAEVRRRTGLPCTVGAAQTKSVAKIASTRGKPDGLLIVPPARTQEFLDPLPVSALWGVGPVLERRLVDAGLTHVGQIARQDPARMRRWLGRQGPALVELARGIDPRPVTPDHETKSIGVERTFETDVTEPDELHRALLGLADECARRLRRAGLRAGGVALKVKAPDMSVRTRAATLSATADTAGRLAEAGQQALDELLRARRHPVRLLGIRAERLAADTEPFQASLLDDDEAGGAAAWSDAERVADDIRRRFPGAAVRPASLLGHELPERPRDL</sequence>
<dbReference type="OrthoDB" id="9808813at2"/>
<dbReference type="InterPro" id="IPR024728">
    <property type="entry name" value="PolY_HhH_motif"/>
</dbReference>
<keyword evidence="3 13" id="KW-0808">Transferase</keyword>
<dbReference type="Gene3D" id="3.30.70.270">
    <property type="match status" value="1"/>
</dbReference>
<feature type="domain" description="UmuC" evidence="14">
    <location>
        <begin position="20"/>
        <end position="200"/>
    </location>
</feature>